<dbReference type="Gramene" id="ESW17168">
    <property type="protein sequence ID" value="ESW17168"/>
    <property type="gene ID" value="PHAVU_007G216700g"/>
</dbReference>
<keyword evidence="2" id="KW-0472">Membrane</keyword>
<protein>
    <submittedName>
        <fullName evidence="4">Uncharacterized protein</fullName>
    </submittedName>
</protein>
<dbReference type="OMA" id="MCNECEL"/>
<keyword evidence="5" id="KW-1185">Reference proteome</keyword>
<keyword evidence="2" id="KW-1133">Transmembrane helix</keyword>
<feature type="region of interest" description="Disordered" evidence="1">
    <location>
        <begin position="51"/>
        <end position="99"/>
    </location>
</feature>
<feature type="chain" id="PRO_5004754616" evidence="3">
    <location>
        <begin position="24"/>
        <end position="175"/>
    </location>
</feature>
<dbReference type="EMBL" id="CM002294">
    <property type="protein sequence ID" value="ESW17168.1"/>
    <property type="molecule type" value="Genomic_DNA"/>
</dbReference>
<evidence type="ECO:0000256" key="2">
    <source>
        <dbReference type="SAM" id="Phobius"/>
    </source>
</evidence>
<evidence type="ECO:0000313" key="4">
    <source>
        <dbReference type="EMBL" id="ESW17168.1"/>
    </source>
</evidence>
<accession>V7BJH0</accession>
<organism evidence="4 5">
    <name type="scientific">Phaseolus vulgaris</name>
    <name type="common">Kidney bean</name>
    <name type="synonym">French bean</name>
    <dbReference type="NCBI Taxonomy" id="3885"/>
    <lineage>
        <taxon>Eukaryota</taxon>
        <taxon>Viridiplantae</taxon>
        <taxon>Streptophyta</taxon>
        <taxon>Embryophyta</taxon>
        <taxon>Tracheophyta</taxon>
        <taxon>Spermatophyta</taxon>
        <taxon>Magnoliopsida</taxon>
        <taxon>eudicotyledons</taxon>
        <taxon>Gunneridae</taxon>
        <taxon>Pentapetalae</taxon>
        <taxon>rosids</taxon>
        <taxon>fabids</taxon>
        <taxon>Fabales</taxon>
        <taxon>Fabaceae</taxon>
        <taxon>Papilionoideae</taxon>
        <taxon>50 kb inversion clade</taxon>
        <taxon>NPAAA clade</taxon>
        <taxon>indigoferoid/millettioid clade</taxon>
        <taxon>Phaseoleae</taxon>
        <taxon>Phaseolus</taxon>
    </lineage>
</organism>
<evidence type="ECO:0000256" key="3">
    <source>
        <dbReference type="SAM" id="SignalP"/>
    </source>
</evidence>
<feature type="signal peptide" evidence="3">
    <location>
        <begin position="1"/>
        <end position="23"/>
    </location>
</feature>
<dbReference type="AlphaFoldDB" id="V7BJH0"/>
<sequence length="175" mass="18619">MTNLPLLFTFSSIIFLLSSPALATATQTTSAVGKDQVPRLMCNECELPPPPPPPEINCPLPPSPPPPIPSSPPPPSPPPPIPPSPPPPPAVVECPPPPRPPCGGGGIDCLLPPIPGTPEEPKYLSPPRLPYLPGTLDLDGIMSGAKMIHFSSPSYFSLQFFIFVFLLCLPYYLFI</sequence>
<evidence type="ECO:0000313" key="5">
    <source>
        <dbReference type="Proteomes" id="UP000000226"/>
    </source>
</evidence>
<dbReference type="PRINTS" id="PR01217">
    <property type="entry name" value="PRICHEXTENSN"/>
</dbReference>
<feature type="transmembrane region" description="Helical" evidence="2">
    <location>
        <begin position="155"/>
        <end position="174"/>
    </location>
</feature>
<name>V7BJH0_PHAVU</name>
<keyword evidence="2" id="KW-0812">Transmembrane</keyword>
<dbReference type="eggNOG" id="ENOG502S4V5">
    <property type="taxonomic scope" value="Eukaryota"/>
</dbReference>
<dbReference type="Proteomes" id="UP000000226">
    <property type="component" value="Chromosome 7"/>
</dbReference>
<keyword evidence="3" id="KW-0732">Signal</keyword>
<reference evidence="5" key="1">
    <citation type="journal article" date="2014" name="Nat. Genet.">
        <title>A reference genome for common bean and genome-wide analysis of dual domestications.</title>
        <authorList>
            <person name="Schmutz J."/>
            <person name="McClean P.E."/>
            <person name="Mamidi S."/>
            <person name="Wu G.A."/>
            <person name="Cannon S.B."/>
            <person name="Grimwood J."/>
            <person name="Jenkins J."/>
            <person name="Shu S."/>
            <person name="Song Q."/>
            <person name="Chavarro C."/>
            <person name="Torres-Torres M."/>
            <person name="Geffroy V."/>
            <person name="Moghaddam S.M."/>
            <person name="Gao D."/>
            <person name="Abernathy B."/>
            <person name="Barry K."/>
            <person name="Blair M."/>
            <person name="Brick M.A."/>
            <person name="Chovatia M."/>
            <person name="Gepts P."/>
            <person name="Goodstein D.M."/>
            <person name="Gonzales M."/>
            <person name="Hellsten U."/>
            <person name="Hyten D.L."/>
            <person name="Jia G."/>
            <person name="Kelly J.D."/>
            <person name="Kudrna D."/>
            <person name="Lee R."/>
            <person name="Richard M.M."/>
            <person name="Miklas P.N."/>
            <person name="Osorno J.M."/>
            <person name="Rodrigues J."/>
            <person name="Thareau V."/>
            <person name="Urrea C.A."/>
            <person name="Wang M."/>
            <person name="Yu Y."/>
            <person name="Zhang M."/>
            <person name="Wing R.A."/>
            <person name="Cregan P.B."/>
            <person name="Rokhsar D.S."/>
            <person name="Jackson S.A."/>
        </authorList>
    </citation>
    <scope>NUCLEOTIDE SEQUENCE [LARGE SCALE GENOMIC DNA]</scope>
    <source>
        <strain evidence="5">cv. G19833</strain>
    </source>
</reference>
<evidence type="ECO:0000256" key="1">
    <source>
        <dbReference type="SAM" id="MobiDB-lite"/>
    </source>
</evidence>
<proteinExistence type="predicted"/>
<gene>
    <name evidence="4" type="ORF">PHAVU_007G216700g</name>
</gene>